<dbReference type="Proteomes" id="UP000001058">
    <property type="component" value="Unassembled WGS sequence"/>
</dbReference>
<feature type="compositionally biased region" description="Low complexity" evidence="1">
    <location>
        <begin position="591"/>
        <end position="603"/>
    </location>
</feature>
<feature type="compositionally biased region" description="Polar residues" evidence="1">
    <location>
        <begin position="134"/>
        <end position="145"/>
    </location>
</feature>
<feature type="compositionally biased region" description="Gly residues" evidence="1">
    <location>
        <begin position="433"/>
        <end position="443"/>
    </location>
</feature>
<dbReference type="GeneID" id="9621976"/>
<dbReference type="AlphaFoldDB" id="D8TGY0"/>
<evidence type="ECO:0000313" key="2">
    <source>
        <dbReference type="EMBL" id="EFJ52977.1"/>
    </source>
</evidence>
<dbReference type="KEGG" id="vcn:VOLCADRAFT_85772"/>
<feature type="compositionally biased region" description="Low complexity" evidence="1">
    <location>
        <begin position="510"/>
        <end position="520"/>
    </location>
</feature>
<accession>D8TGY0</accession>
<protein>
    <submittedName>
        <fullName evidence="2">Uncharacterized protein</fullName>
    </submittedName>
</protein>
<feature type="compositionally biased region" description="Basic and acidic residues" evidence="1">
    <location>
        <begin position="322"/>
        <end position="333"/>
    </location>
</feature>
<reference evidence="2 3" key="1">
    <citation type="journal article" date="2010" name="Science">
        <title>Genomic analysis of organismal complexity in the multicellular green alga Volvox carteri.</title>
        <authorList>
            <person name="Prochnik S.E."/>
            <person name="Umen J."/>
            <person name="Nedelcu A.M."/>
            <person name="Hallmann A."/>
            <person name="Miller S.M."/>
            <person name="Nishii I."/>
            <person name="Ferris P."/>
            <person name="Kuo A."/>
            <person name="Mitros T."/>
            <person name="Fritz-Laylin L.K."/>
            <person name="Hellsten U."/>
            <person name="Chapman J."/>
            <person name="Simakov O."/>
            <person name="Rensing S.A."/>
            <person name="Terry A."/>
            <person name="Pangilinan J."/>
            <person name="Kapitonov V."/>
            <person name="Jurka J."/>
            <person name="Salamov A."/>
            <person name="Shapiro H."/>
            <person name="Schmutz J."/>
            <person name="Grimwood J."/>
            <person name="Lindquist E."/>
            <person name="Lucas S."/>
            <person name="Grigoriev I.V."/>
            <person name="Schmitt R."/>
            <person name="Kirk D."/>
            <person name="Rokhsar D.S."/>
        </authorList>
    </citation>
    <scope>NUCLEOTIDE SEQUENCE [LARGE SCALE GENOMIC DNA]</scope>
    <source>
        <strain evidence="3">f. Nagariensis / Eve</strain>
    </source>
</reference>
<feature type="region of interest" description="Disordered" evidence="1">
    <location>
        <begin position="1"/>
        <end position="223"/>
    </location>
</feature>
<feature type="region of interest" description="Disordered" evidence="1">
    <location>
        <begin position="414"/>
        <end position="446"/>
    </location>
</feature>
<feature type="region of interest" description="Disordered" evidence="1">
    <location>
        <begin position="674"/>
        <end position="734"/>
    </location>
</feature>
<organism evidence="3">
    <name type="scientific">Volvox carteri f. nagariensis</name>
    <dbReference type="NCBI Taxonomy" id="3068"/>
    <lineage>
        <taxon>Eukaryota</taxon>
        <taxon>Viridiplantae</taxon>
        <taxon>Chlorophyta</taxon>
        <taxon>core chlorophytes</taxon>
        <taxon>Chlorophyceae</taxon>
        <taxon>CS clade</taxon>
        <taxon>Chlamydomonadales</taxon>
        <taxon>Volvocaceae</taxon>
        <taxon>Volvox</taxon>
    </lineage>
</organism>
<feature type="region of interest" description="Disordered" evidence="1">
    <location>
        <begin position="476"/>
        <end position="646"/>
    </location>
</feature>
<keyword evidence="3" id="KW-1185">Reference proteome</keyword>
<sequence length="1003" mass="103205">MAPHSQGIAISSTAPAAAPPQPLPYTSTALQSRKPPPVGRSSLSSPGTSALRGEPVTTPGAAMRRSATTTSRWVTHGSFTGAGCRFPRESPSRQSGPTRGSTSRGLAVLARCFREGSSPGSPAGDVPLPPSPPEQTSDAPPTSSEIGAHGAASTQEPYGNAVPFIPSTRQRHQNHHNTAAVATRRAEREEPAAAHGRGGNGRSAAEPAGVGSGEEAEAYADLDEEIRRQAHALREAMFLEAEQRAIAVHPNILVEDLAAEATVPYGAAGSLDPPASRGDEGEAAGPPSRGAGPHSGLALESVDPDTGGFTTSLPAVDPAYDDVGRAIREDHGARGRRRRRGPTSSLLATEARARKVATAEDLREDLLAAAPELQDTYRAFGLPHSEDPMAASDGEVEDLLEEMSFGLEGAVLAESADLPPEDVSALSDPLGPPAGGGGGGGGPLEALEALEHREVLDLLESGGASAVASTSFEGDYTDVSNVMPSPLPDIPVPESRGGGGRSSGGGGGAADNSGSSGPGAHKVAAPLYNTSPDVPDDELEHPTPVPGCVLLPRDTTPGGTTAIAVPVADPAGKSSGSDDLLNAPNDGRSSATAQATPPQAAPAEPLSRASATASKHAPRPSRPSQPPPLPPPSPMATTDNGRRLRSLRDVDRQFIDSDTVSGWDEQAQDLRTAMQSTVPKQARQGCQATQPPGGRNASSSQQPQTIGVHGLTDGDSVTAAAGGGSNSGGGADGRPVMVMRVEYVPSQTYGVARTAAVLAADGQLTLLARPAGPSPERVRAALKLLRMAPDSRDFKTSAAEAAATAAIHDEQEAAAVTEAAMAAVAAAGTPAMELEAQLRPPSPVPPVGERDLQPGLILGQGPLLAVPTRLAVRSWKASLLNDEIVSSSDGLLTMLRSLIPVLARVFFPSLSLVKSEIDPEEVPADPGFHLNSPWMDGHGPLYPHDAYAAPTMMGAEGHMLGLHANMWHEEYEDYDEVMGQIHDGQRSGWSEDGVNGAFNSDVY</sequence>
<feature type="compositionally biased region" description="Polar residues" evidence="1">
    <location>
        <begin position="92"/>
        <end position="104"/>
    </location>
</feature>
<evidence type="ECO:0000256" key="1">
    <source>
        <dbReference type="SAM" id="MobiDB-lite"/>
    </source>
</evidence>
<feature type="compositionally biased region" description="Polar residues" evidence="1">
    <location>
        <begin position="674"/>
        <end position="705"/>
    </location>
</feature>
<feature type="compositionally biased region" description="Acidic residues" evidence="1">
    <location>
        <begin position="214"/>
        <end position="223"/>
    </location>
</feature>
<evidence type="ECO:0000313" key="3">
    <source>
        <dbReference type="Proteomes" id="UP000001058"/>
    </source>
</evidence>
<dbReference type="InParanoid" id="D8TGY0"/>
<feature type="compositionally biased region" description="Gly residues" evidence="1">
    <location>
        <begin position="721"/>
        <end position="732"/>
    </location>
</feature>
<feature type="region of interest" description="Disordered" evidence="1">
    <location>
        <begin position="265"/>
        <end position="351"/>
    </location>
</feature>
<name>D8TGY0_VOLCA</name>
<gene>
    <name evidence="2" type="ORF">VOLCADRAFT_85772</name>
</gene>
<feature type="compositionally biased region" description="Gly residues" evidence="1">
    <location>
        <begin position="496"/>
        <end position="509"/>
    </location>
</feature>
<proteinExistence type="predicted"/>
<feature type="compositionally biased region" description="Pro residues" evidence="1">
    <location>
        <begin position="620"/>
        <end position="634"/>
    </location>
</feature>
<dbReference type="RefSeq" id="XP_002945982.1">
    <property type="nucleotide sequence ID" value="XM_002945936.1"/>
</dbReference>
<dbReference type="OrthoDB" id="542979at2759"/>
<dbReference type="EMBL" id="GL378323">
    <property type="protein sequence ID" value="EFJ52977.1"/>
    <property type="molecule type" value="Genomic_DNA"/>
</dbReference>